<gene>
    <name evidence="1" type="ORF">CDQ92_14600</name>
</gene>
<evidence type="ECO:0008006" key="3">
    <source>
        <dbReference type="Google" id="ProtNLM"/>
    </source>
</evidence>
<comment type="caution">
    <text evidence="1">The sequence shown here is derived from an EMBL/GenBank/DDBJ whole genome shotgun (WGS) entry which is preliminary data.</text>
</comment>
<protein>
    <recommendedName>
        <fullName evidence="3">PilZ domain-containing protein</fullName>
    </recommendedName>
</protein>
<organism evidence="1 2">
    <name type="scientific">Sphingopyxis bauzanensis</name>
    <dbReference type="NCBI Taxonomy" id="651663"/>
    <lineage>
        <taxon>Bacteria</taxon>
        <taxon>Pseudomonadati</taxon>
        <taxon>Pseudomonadota</taxon>
        <taxon>Alphaproteobacteria</taxon>
        <taxon>Sphingomonadales</taxon>
        <taxon>Sphingomonadaceae</taxon>
        <taxon>Sphingopyxis</taxon>
    </lineage>
</organism>
<sequence length="167" mass="18547">MYDRGMMFDVAVSVRPNERLLISLSDTIRLRGRVVWSGDGRCGVAFDRPIRHGDVMAQLIAEQESEHYRPLRLTVSCPGQLLLGARWVKVDVTSLSRDGATIANAGLVNVGDRIDLALRDGLQRSGIIRWVRRGEAGVDLRPSFAVPELESVRHFGCRLSGRPQPTD</sequence>
<proteinExistence type="predicted"/>
<evidence type="ECO:0000313" key="2">
    <source>
        <dbReference type="Proteomes" id="UP000197361"/>
    </source>
</evidence>
<dbReference type="Proteomes" id="UP000197361">
    <property type="component" value="Unassembled WGS sequence"/>
</dbReference>
<reference evidence="1 2" key="1">
    <citation type="journal article" date="2010" name="Int. J. Syst. Evol. Microbiol.">
        <title>Sphingopyxis bauzanensis sp. nov., a psychrophilic bacterium isolated from soil.</title>
        <authorList>
            <person name="Zhang D.C."/>
            <person name="Liu H.C."/>
            <person name="Xin Y.H."/>
            <person name="Zhou Y.G."/>
            <person name="Schinner F."/>
            <person name="Margesin R."/>
        </authorList>
    </citation>
    <scope>NUCLEOTIDE SEQUENCE [LARGE SCALE GENOMIC DNA]</scope>
    <source>
        <strain evidence="1 2">DSM 22271</strain>
    </source>
</reference>
<evidence type="ECO:0000313" key="1">
    <source>
        <dbReference type="EMBL" id="OWQ95973.1"/>
    </source>
</evidence>
<accession>A0A246JSS2</accession>
<keyword evidence="2" id="KW-1185">Reference proteome</keyword>
<name>A0A246JSS2_9SPHN</name>
<dbReference type="EMBL" id="NISK01000003">
    <property type="protein sequence ID" value="OWQ95973.1"/>
    <property type="molecule type" value="Genomic_DNA"/>
</dbReference>
<dbReference type="AlphaFoldDB" id="A0A246JSS2"/>